<dbReference type="PANTHER" id="PTHR10044">
    <property type="entry name" value="INHIBITOR OF APOPTOSIS"/>
    <property type="match status" value="1"/>
</dbReference>
<evidence type="ECO:0000256" key="4">
    <source>
        <dbReference type="ARBA" id="ARBA00022833"/>
    </source>
</evidence>
<dbReference type="GO" id="GO:0005737">
    <property type="term" value="C:cytoplasm"/>
    <property type="evidence" value="ECO:0007669"/>
    <property type="project" value="TreeGrafter"/>
</dbReference>
<evidence type="ECO:0000256" key="2">
    <source>
        <dbReference type="ARBA" id="ARBA00022723"/>
    </source>
</evidence>
<dbReference type="InterPro" id="IPR050784">
    <property type="entry name" value="IAP"/>
</dbReference>
<dbReference type="Gene3D" id="3.30.40.10">
    <property type="entry name" value="Zinc/RING finger domain, C3HC4 (zinc finger)"/>
    <property type="match status" value="1"/>
</dbReference>
<dbReference type="InterPro" id="IPR001370">
    <property type="entry name" value="BIR_rpt"/>
</dbReference>
<proteinExistence type="inferred from homology"/>
<name>A0A8B8AMN1_CRAVI</name>
<evidence type="ECO:0000313" key="10">
    <source>
        <dbReference type="RefSeq" id="XP_022292341.1"/>
    </source>
</evidence>
<dbReference type="SUPFAM" id="SSF57924">
    <property type="entry name" value="Inhibitor of apoptosis (IAP) repeat"/>
    <property type="match status" value="2"/>
</dbReference>
<evidence type="ECO:0000259" key="8">
    <source>
        <dbReference type="PROSITE" id="PS50089"/>
    </source>
</evidence>
<dbReference type="Proteomes" id="UP000694844">
    <property type="component" value="Chromosome 7"/>
</dbReference>
<feature type="domain" description="UBA" evidence="7">
    <location>
        <begin position="725"/>
        <end position="770"/>
    </location>
</feature>
<dbReference type="GO" id="GO:0005634">
    <property type="term" value="C:nucleus"/>
    <property type="evidence" value="ECO:0007669"/>
    <property type="project" value="TreeGrafter"/>
</dbReference>
<dbReference type="RefSeq" id="XP_022292341.1">
    <property type="nucleotide sequence ID" value="XM_022436633.1"/>
</dbReference>
<evidence type="ECO:0000256" key="1">
    <source>
        <dbReference type="ARBA" id="ARBA00006672"/>
    </source>
</evidence>
<keyword evidence="4" id="KW-0862">Zinc</keyword>
<keyword evidence="9" id="KW-1185">Reference proteome</keyword>
<dbReference type="SMART" id="SM00184">
    <property type="entry name" value="RING"/>
    <property type="match status" value="1"/>
</dbReference>
<dbReference type="PANTHER" id="PTHR10044:SF139">
    <property type="entry name" value="DEATH-ASSOCIATED INHIBITOR OF APOPTOSIS 2"/>
    <property type="match status" value="1"/>
</dbReference>
<dbReference type="AlphaFoldDB" id="A0A8B8AMN1"/>
<protein>
    <submittedName>
        <fullName evidence="10">Uncharacterized protein LOC111103391</fullName>
    </submittedName>
</protein>
<feature type="domain" description="RING-type" evidence="8">
    <location>
        <begin position="826"/>
        <end position="861"/>
    </location>
</feature>
<gene>
    <name evidence="10" type="primary">LOC111103391</name>
</gene>
<dbReference type="FunFam" id="1.10.1170.10:FF:000002">
    <property type="entry name" value="Baculoviral IAP repeat containing 7"/>
    <property type="match status" value="1"/>
</dbReference>
<dbReference type="PROSITE" id="PS50030">
    <property type="entry name" value="UBA"/>
    <property type="match status" value="1"/>
</dbReference>
<dbReference type="SMART" id="SM00238">
    <property type="entry name" value="BIR"/>
    <property type="match status" value="2"/>
</dbReference>
<feature type="region of interest" description="Disordered" evidence="6">
    <location>
        <begin position="789"/>
        <end position="812"/>
    </location>
</feature>
<dbReference type="Pfam" id="PF00653">
    <property type="entry name" value="BIR"/>
    <property type="match status" value="2"/>
</dbReference>
<comment type="similarity">
    <text evidence="1">Belongs to the IAP family.</text>
</comment>
<dbReference type="GeneID" id="111103391"/>
<keyword evidence="3 5" id="KW-0863">Zinc-finger</keyword>
<dbReference type="Pfam" id="PF13920">
    <property type="entry name" value="zf-C3HC4_3"/>
    <property type="match status" value="1"/>
</dbReference>
<sequence>MSFDRFTNSEEEYFKVFKQWETLPCSFNMKIYQAEVDMEKRIVCLNGKFDNRKNGISATSAMHCYVASTGNNYKDTRKTKTSMILYVYHHCSITCQVMFALHGDLSQFLQKLLRMSKAAGINFVSRRVGTNSNFLVSACHQLSRNAEFRCSAVLNTDFHKDGCNIKHSENLLQDPKHLELFRKRTFLHFQRTYIQSTGKLLLCLIVLKHSSFLHWNYLLKQIRKLCVLADKLPRKSYPANVSTKSMFTVVKHDEDKNRSNLFIFPEYADEVKNIVLTYFAVNNQRELKNLTNTKYDSMLLNDFGRYSEFFVLPIIRCNDLEYSFKQMLDGTHYLSSEIMRFEHHRLRTFAMYEGTNSPSSLLMAKAGWYATGNNNETQTFCCMVINGVWSRDDDPFVIHRNFQPDCPFLQGKNVGQVAIQREEIRENLGSTGHLGATDNPYIESSVLHGTEEIYKKSEDSHSLLKVSGIDTSFSKPLSIPQNRDVHSPTPCVKESSEENMNSELDVNDHQLQLVQRTRHMTINASHKSSCSWSIDCPSRASTSTMAPSNNSEKLEENFQRGNENQNVIGNYGSDNTSTRYEDVENLGGNKNTFLYSELEDRKSAQDKQRFDVNYQQSFLPPLILEKPKHVEYTTVGVRVSSFSGFPVGTGKTPKEFAVGGFYYRGFGDRTACFQCGINLQGWSSEDDVFVEHARHNPSCQYVRQLKGDDFVRLVLISTQTSEVIQHKENIAKNLRDMGFEENLISSAIARASANNGQLTLQRALDNILHSANSQSNSLKELSHSYECSGSSENTSASSVLDNESEASGSDSKLSTLFNSTDDQYICKICMDERVGVVFIPCGHIATCLDCAKPLRKCPICRAIVREKISTEV</sequence>
<evidence type="ECO:0000259" key="7">
    <source>
        <dbReference type="PROSITE" id="PS50030"/>
    </source>
</evidence>
<reference evidence="10" key="1">
    <citation type="submission" date="2025-08" db="UniProtKB">
        <authorList>
            <consortium name="RefSeq"/>
        </authorList>
    </citation>
    <scope>IDENTIFICATION</scope>
    <source>
        <tissue evidence="10">Whole sample</tissue>
    </source>
</reference>
<evidence type="ECO:0000256" key="5">
    <source>
        <dbReference type="PROSITE-ProRule" id="PRU00175"/>
    </source>
</evidence>
<dbReference type="OrthoDB" id="6159287at2759"/>
<dbReference type="PROSITE" id="PS50089">
    <property type="entry name" value="ZF_RING_2"/>
    <property type="match status" value="1"/>
</dbReference>
<dbReference type="PROSITE" id="PS50143">
    <property type="entry name" value="BIR_REPEAT_2"/>
    <property type="match status" value="2"/>
</dbReference>
<evidence type="ECO:0000313" key="9">
    <source>
        <dbReference type="Proteomes" id="UP000694844"/>
    </source>
</evidence>
<dbReference type="InterPro" id="IPR013083">
    <property type="entry name" value="Znf_RING/FYVE/PHD"/>
</dbReference>
<keyword evidence="2" id="KW-0479">Metal-binding</keyword>
<feature type="region of interest" description="Disordered" evidence="6">
    <location>
        <begin position="475"/>
        <end position="500"/>
    </location>
</feature>
<dbReference type="CDD" id="cd00022">
    <property type="entry name" value="BIR"/>
    <property type="match status" value="2"/>
</dbReference>
<evidence type="ECO:0000256" key="3">
    <source>
        <dbReference type="ARBA" id="ARBA00022771"/>
    </source>
</evidence>
<dbReference type="GO" id="GO:0008270">
    <property type="term" value="F:zinc ion binding"/>
    <property type="evidence" value="ECO:0007669"/>
    <property type="project" value="UniProtKB-KW"/>
</dbReference>
<organism evidence="9 10">
    <name type="scientific">Crassostrea virginica</name>
    <name type="common">Eastern oyster</name>
    <dbReference type="NCBI Taxonomy" id="6565"/>
    <lineage>
        <taxon>Eukaryota</taxon>
        <taxon>Metazoa</taxon>
        <taxon>Spiralia</taxon>
        <taxon>Lophotrochozoa</taxon>
        <taxon>Mollusca</taxon>
        <taxon>Bivalvia</taxon>
        <taxon>Autobranchia</taxon>
        <taxon>Pteriomorphia</taxon>
        <taxon>Ostreida</taxon>
        <taxon>Ostreoidea</taxon>
        <taxon>Ostreidae</taxon>
        <taxon>Crassostrea</taxon>
    </lineage>
</organism>
<accession>A0A8B8AMN1</accession>
<dbReference type="InterPro" id="IPR001841">
    <property type="entry name" value="Znf_RING"/>
</dbReference>
<dbReference type="Gene3D" id="1.10.1170.10">
    <property type="entry name" value="Inhibitor Of Apoptosis Protein (2mihbC-IAP-1), Chain A"/>
    <property type="match status" value="2"/>
</dbReference>
<dbReference type="KEGG" id="cvn:111103391"/>
<dbReference type="InterPro" id="IPR015940">
    <property type="entry name" value="UBA"/>
</dbReference>
<evidence type="ECO:0000256" key="6">
    <source>
        <dbReference type="SAM" id="MobiDB-lite"/>
    </source>
</evidence>